<dbReference type="AlphaFoldDB" id="A0A699WWA2"/>
<feature type="region of interest" description="Disordered" evidence="1">
    <location>
        <begin position="1"/>
        <end position="83"/>
    </location>
</feature>
<gene>
    <name evidence="2" type="ORF">Tci_924011</name>
</gene>
<accession>A0A699WWA2</accession>
<name>A0A699WWA2_TANCI</name>
<feature type="non-terminal residue" evidence="2">
    <location>
        <position position="1"/>
    </location>
</feature>
<evidence type="ECO:0000256" key="1">
    <source>
        <dbReference type="SAM" id="MobiDB-lite"/>
    </source>
</evidence>
<evidence type="ECO:0000313" key="2">
    <source>
        <dbReference type="EMBL" id="GFD52042.1"/>
    </source>
</evidence>
<dbReference type="EMBL" id="BKCJ011777285">
    <property type="protein sequence ID" value="GFD52042.1"/>
    <property type="molecule type" value="Genomic_DNA"/>
</dbReference>
<sequence length="83" mass="9105">LHQQGQGARQRPQYRRPEGVFPRGPGGRGRRPGEGQLPRQHLAPGGAPLCAKHHEGLPHPRKRGQRRAARHRAVPGAAGELLR</sequence>
<proteinExistence type="predicted"/>
<reference evidence="2" key="1">
    <citation type="journal article" date="2019" name="Sci. Rep.">
        <title>Draft genome of Tanacetum cinerariifolium, the natural source of mosquito coil.</title>
        <authorList>
            <person name="Yamashiro T."/>
            <person name="Shiraishi A."/>
            <person name="Satake H."/>
            <person name="Nakayama K."/>
        </authorList>
    </citation>
    <scope>NUCLEOTIDE SEQUENCE</scope>
</reference>
<feature type="compositionally biased region" description="Basic residues" evidence="1">
    <location>
        <begin position="59"/>
        <end position="73"/>
    </location>
</feature>
<organism evidence="2">
    <name type="scientific">Tanacetum cinerariifolium</name>
    <name type="common">Dalmatian daisy</name>
    <name type="synonym">Chrysanthemum cinerariifolium</name>
    <dbReference type="NCBI Taxonomy" id="118510"/>
    <lineage>
        <taxon>Eukaryota</taxon>
        <taxon>Viridiplantae</taxon>
        <taxon>Streptophyta</taxon>
        <taxon>Embryophyta</taxon>
        <taxon>Tracheophyta</taxon>
        <taxon>Spermatophyta</taxon>
        <taxon>Magnoliopsida</taxon>
        <taxon>eudicotyledons</taxon>
        <taxon>Gunneridae</taxon>
        <taxon>Pentapetalae</taxon>
        <taxon>asterids</taxon>
        <taxon>campanulids</taxon>
        <taxon>Asterales</taxon>
        <taxon>Asteraceae</taxon>
        <taxon>Asteroideae</taxon>
        <taxon>Anthemideae</taxon>
        <taxon>Anthemidinae</taxon>
        <taxon>Tanacetum</taxon>
    </lineage>
</organism>
<protein>
    <submittedName>
        <fullName evidence="2">Uncharacterized protein</fullName>
    </submittedName>
</protein>
<comment type="caution">
    <text evidence="2">The sequence shown here is derived from an EMBL/GenBank/DDBJ whole genome shotgun (WGS) entry which is preliminary data.</text>
</comment>